<feature type="transmembrane region" description="Helical" evidence="6">
    <location>
        <begin position="70"/>
        <end position="91"/>
    </location>
</feature>
<dbReference type="InterPro" id="IPR003388">
    <property type="entry name" value="Reticulon"/>
</dbReference>
<accession>A0A9E7KYX1</accession>
<dbReference type="PROSITE" id="PS50845">
    <property type="entry name" value="RETICULON"/>
    <property type="match status" value="1"/>
</dbReference>
<evidence type="ECO:0000256" key="4">
    <source>
        <dbReference type="ARBA" id="ARBA00022989"/>
    </source>
</evidence>
<keyword evidence="4 6" id="KW-1133">Transmembrane helix</keyword>
<dbReference type="PANTHER" id="PTHR10994">
    <property type="entry name" value="RETICULON"/>
    <property type="match status" value="1"/>
</dbReference>
<dbReference type="OrthoDB" id="567788at2759"/>
<keyword evidence="10" id="KW-1185">Reference proteome</keyword>
<keyword evidence="3 6" id="KW-0256">Endoplasmic reticulum</keyword>
<dbReference type="AlphaFoldDB" id="A0A9E7KYX1"/>
<name>A0A9E7KYX1_9LILI</name>
<feature type="domain" description="Reticulon" evidence="8">
    <location>
        <begin position="37"/>
        <end position="247"/>
    </location>
</feature>
<reference evidence="9" key="1">
    <citation type="submission" date="2022-05" db="EMBL/GenBank/DDBJ databases">
        <title>The Musa troglodytarum L. genome provides insights into the mechanism of non-climacteric behaviour and enrichment of carotenoids.</title>
        <authorList>
            <person name="Wang J."/>
        </authorList>
    </citation>
    <scope>NUCLEOTIDE SEQUENCE</scope>
    <source>
        <tissue evidence="9">Leaf</tissue>
    </source>
</reference>
<feature type="transmembrane region" description="Helical" evidence="6">
    <location>
        <begin position="47"/>
        <end position="63"/>
    </location>
</feature>
<dbReference type="GO" id="GO:0009617">
    <property type="term" value="P:response to bacterium"/>
    <property type="evidence" value="ECO:0007669"/>
    <property type="project" value="InterPro"/>
</dbReference>
<protein>
    <recommendedName>
        <fullName evidence="6">Reticulon-like protein</fullName>
    </recommendedName>
</protein>
<organism evidence="9 10">
    <name type="scientific">Musa troglodytarum</name>
    <name type="common">fe'i banana</name>
    <dbReference type="NCBI Taxonomy" id="320322"/>
    <lineage>
        <taxon>Eukaryota</taxon>
        <taxon>Viridiplantae</taxon>
        <taxon>Streptophyta</taxon>
        <taxon>Embryophyta</taxon>
        <taxon>Tracheophyta</taxon>
        <taxon>Spermatophyta</taxon>
        <taxon>Magnoliopsida</taxon>
        <taxon>Liliopsida</taxon>
        <taxon>Zingiberales</taxon>
        <taxon>Musaceae</taxon>
        <taxon>Musa</taxon>
    </lineage>
</organism>
<dbReference type="GO" id="GO:0005789">
    <property type="term" value="C:endoplasmic reticulum membrane"/>
    <property type="evidence" value="ECO:0007669"/>
    <property type="project" value="UniProtKB-SubCell"/>
</dbReference>
<dbReference type="Proteomes" id="UP001055439">
    <property type="component" value="Chromosome 8"/>
</dbReference>
<keyword evidence="2 6" id="KW-0812">Transmembrane</keyword>
<feature type="compositionally biased region" description="Basic and acidic residues" evidence="7">
    <location>
        <begin position="1"/>
        <end position="14"/>
    </location>
</feature>
<feature type="region of interest" description="Disordered" evidence="7">
    <location>
        <begin position="1"/>
        <end position="30"/>
    </location>
</feature>
<dbReference type="PANTHER" id="PTHR10994:SF85">
    <property type="entry name" value="RETICULON-LIKE PROTEIN B9"/>
    <property type="match status" value="1"/>
</dbReference>
<evidence type="ECO:0000256" key="1">
    <source>
        <dbReference type="ARBA" id="ARBA00004477"/>
    </source>
</evidence>
<dbReference type="InterPro" id="IPR045064">
    <property type="entry name" value="Reticulon-like"/>
</dbReference>
<proteinExistence type="predicted"/>
<evidence type="ECO:0000256" key="5">
    <source>
        <dbReference type="ARBA" id="ARBA00023136"/>
    </source>
</evidence>
<evidence type="ECO:0000256" key="7">
    <source>
        <dbReference type="SAM" id="MobiDB-lite"/>
    </source>
</evidence>
<evidence type="ECO:0000259" key="8">
    <source>
        <dbReference type="PROSITE" id="PS50845"/>
    </source>
</evidence>
<evidence type="ECO:0000256" key="3">
    <source>
        <dbReference type="ARBA" id="ARBA00022824"/>
    </source>
</evidence>
<evidence type="ECO:0000313" key="10">
    <source>
        <dbReference type="Proteomes" id="UP001055439"/>
    </source>
</evidence>
<feature type="transmembrane region" description="Helical" evidence="6">
    <location>
        <begin position="172"/>
        <end position="199"/>
    </location>
</feature>
<dbReference type="Pfam" id="PF02453">
    <property type="entry name" value="Reticulon"/>
    <property type="match status" value="2"/>
</dbReference>
<keyword evidence="5 6" id="KW-0472">Membrane</keyword>
<evidence type="ECO:0000313" key="9">
    <source>
        <dbReference type="EMBL" id="URE32105.1"/>
    </source>
</evidence>
<evidence type="ECO:0000256" key="2">
    <source>
        <dbReference type="ARBA" id="ARBA00022692"/>
    </source>
</evidence>
<comment type="subcellular location">
    <subcellularLocation>
        <location evidence="1 6">Endoplasmic reticulum membrane</location>
        <topology evidence="1 6">Multi-pass membrane protein</topology>
    </subcellularLocation>
</comment>
<evidence type="ECO:0000256" key="6">
    <source>
        <dbReference type="RuleBase" id="RU363132"/>
    </source>
</evidence>
<sequence length="247" mass="27702">MPRIKFDSASDEQPKPATGSHFHRRRPLHDRLGGGKVADVLLWRNKHSSAGIVAGATFVWFLFEVAEYHFLSLMCHVSIAALLVLFTWSNLEALVHRDARRMPQLVLSEEAIRGLAFFLHAELSRLASTLLGVAYGKDLKLFLSVHQLFFAPLCTMQRAHLLHLLLPQAIASLWVVSVIGSYCSSLTLAYLGLLCVLALPALYERYEDEVDHLATRGSEDLKRFYQKLDSRILGKIPRGPVKASKSK</sequence>
<dbReference type="EMBL" id="CP097510">
    <property type="protein sequence ID" value="URE32105.1"/>
    <property type="molecule type" value="Genomic_DNA"/>
</dbReference>
<gene>
    <name evidence="9" type="ORF">MUK42_16095</name>
</gene>